<keyword evidence="2" id="KW-0808">Transferase</keyword>
<dbReference type="EMBL" id="BMAV01006296">
    <property type="protein sequence ID" value="GFY48030.1"/>
    <property type="molecule type" value="Genomic_DNA"/>
</dbReference>
<comment type="caution">
    <text evidence="2">The sequence shown here is derived from an EMBL/GenBank/DDBJ whole genome shotgun (WGS) entry which is preliminary data.</text>
</comment>
<accession>A0A8X7BXY5</accession>
<dbReference type="InterPro" id="IPR029028">
    <property type="entry name" value="Alpha/beta_knot_MTases"/>
</dbReference>
<dbReference type="OrthoDB" id="361029at2759"/>
<evidence type="ECO:0000313" key="3">
    <source>
        <dbReference type="Proteomes" id="UP000886998"/>
    </source>
</evidence>
<feature type="non-terminal residue" evidence="2">
    <location>
        <position position="1"/>
    </location>
</feature>
<keyword evidence="2" id="KW-0489">Methyltransferase</keyword>
<dbReference type="InterPro" id="IPR012340">
    <property type="entry name" value="NA-bd_OB-fold"/>
</dbReference>
<sequence>LLNPLDSPHHLRADEKSRFREGISVNMPVASGKGSYVYVGLKEKVVIDKLLKPNTRVTIMLDPDNTGKRLRGKAVSPITPLKLENCYWGYQVRFAPSLGSVISRCPFKGGYDVTIGTSDKGQNYKDVSFPKYRHLLIVFGGVKGMESCIEGDETISATDPKDFFNYYINTCPSQGSRTIRTEEAVLITLATLSDKFSPPESTE</sequence>
<dbReference type="SUPFAM" id="SSF50249">
    <property type="entry name" value="Nucleic acid-binding proteins"/>
    <property type="match status" value="1"/>
</dbReference>
<name>A0A8X7BXY5_9ARAC</name>
<dbReference type="Gene3D" id="2.40.50.140">
    <property type="entry name" value="Nucleic acid-binding proteins"/>
    <property type="match status" value="1"/>
</dbReference>
<dbReference type="GO" id="GO:0008168">
    <property type="term" value="F:methyltransferase activity"/>
    <property type="evidence" value="ECO:0007669"/>
    <property type="project" value="UniProtKB-KW"/>
</dbReference>
<gene>
    <name evidence="2" type="primary">SPOUT1</name>
    <name evidence="2" type="ORF">TNIN_277221</name>
</gene>
<comment type="similarity">
    <text evidence="1">Belongs to the class IV-like SAM-binding methyltransferase superfamily.</text>
</comment>
<reference evidence="2" key="1">
    <citation type="submission" date="2020-08" db="EMBL/GenBank/DDBJ databases">
        <title>Multicomponent nature underlies the extraordinary mechanical properties of spider dragline silk.</title>
        <authorList>
            <person name="Kono N."/>
            <person name="Nakamura H."/>
            <person name="Mori M."/>
            <person name="Yoshida Y."/>
            <person name="Ohtoshi R."/>
            <person name="Malay A.D."/>
            <person name="Moran D.A.P."/>
            <person name="Tomita M."/>
            <person name="Numata K."/>
            <person name="Arakawa K."/>
        </authorList>
    </citation>
    <scope>NUCLEOTIDE SEQUENCE</scope>
</reference>
<proteinExistence type="inferred from homology"/>
<dbReference type="InterPro" id="IPR003750">
    <property type="entry name" value="Put_MeTrfase-C9orf114-like"/>
</dbReference>
<dbReference type="PANTHER" id="PTHR12150:SF13">
    <property type="entry name" value="METHYLTRANSFERASE C9ORF114-RELATED"/>
    <property type="match status" value="1"/>
</dbReference>
<dbReference type="SUPFAM" id="SSF75217">
    <property type="entry name" value="alpha/beta knot"/>
    <property type="match status" value="1"/>
</dbReference>
<evidence type="ECO:0000313" key="2">
    <source>
        <dbReference type="EMBL" id="GFY48030.1"/>
    </source>
</evidence>
<dbReference type="CDD" id="cd18086">
    <property type="entry name" value="HsC9orf114-like"/>
    <property type="match status" value="1"/>
</dbReference>
<dbReference type="AlphaFoldDB" id="A0A8X7BXY5"/>
<protein>
    <submittedName>
        <fullName evidence="2">Putative methyltransferase C9orf114</fullName>
    </submittedName>
</protein>
<dbReference type="Proteomes" id="UP000886998">
    <property type="component" value="Unassembled WGS sequence"/>
</dbReference>
<keyword evidence="3" id="KW-1185">Reference proteome</keyword>
<dbReference type="Pfam" id="PF02598">
    <property type="entry name" value="Methyltrn_RNA_3"/>
    <property type="match status" value="1"/>
</dbReference>
<dbReference type="Gene3D" id="3.40.1280.10">
    <property type="match status" value="1"/>
</dbReference>
<organism evidence="2 3">
    <name type="scientific">Trichonephila inaurata madagascariensis</name>
    <dbReference type="NCBI Taxonomy" id="2747483"/>
    <lineage>
        <taxon>Eukaryota</taxon>
        <taxon>Metazoa</taxon>
        <taxon>Ecdysozoa</taxon>
        <taxon>Arthropoda</taxon>
        <taxon>Chelicerata</taxon>
        <taxon>Arachnida</taxon>
        <taxon>Araneae</taxon>
        <taxon>Araneomorphae</taxon>
        <taxon>Entelegynae</taxon>
        <taxon>Araneoidea</taxon>
        <taxon>Nephilidae</taxon>
        <taxon>Trichonephila</taxon>
        <taxon>Trichonephila inaurata</taxon>
    </lineage>
</organism>
<evidence type="ECO:0000256" key="1">
    <source>
        <dbReference type="ARBA" id="ARBA00009841"/>
    </source>
</evidence>
<dbReference type="GO" id="GO:0032259">
    <property type="term" value="P:methylation"/>
    <property type="evidence" value="ECO:0007669"/>
    <property type="project" value="UniProtKB-KW"/>
</dbReference>
<dbReference type="PANTHER" id="PTHR12150">
    <property type="entry name" value="CLASS IV SAM-BINDING METHYLTRANSFERASE-RELATED"/>
    <property type="match status" value="1"/>
</dbReference>
<dbReference type="InterPro" id="IPR029026">
    <property type="entry name" value="tRNA_m1G_MTases_N"/>
</dbReference>